<gene>
    <name evidence="4" type="ORF">BEN76_05480</name>
</gene>
<dbReference type="AlphaFoldDB" id="A0A1P8EH29"/>
<sequence length="147" mass="17662">MTIRFVEANDFEAWLTLWKGYQEFYQSSIDDQVTRSTFSRFLSEQEPVYCLVIEDKSQKIIGFVHYIFHRSTWSEGNYCYLQDLFVDPAQRASGIGRKLIEEVYKIAEEKKCSRVYWLTQETNYLARMLYDRIADNSGFIQYRKLFH</sequence>
<dbReference type="InterPro" id="IPR000182">
    <property type="entry name" value="GNAT_dom"/>
</dbReference>
<dbReference type="PANTHER" id="PTHR10545">
    <property type="entry name" value="DIAMINE N-ACETYLTRANSFERASE"/>
    <property type="match status" value="1"/>
</dbReference>
<dbReference type="Gene3D" id="3.40.630.30">
    <property type="match status" value="1"/>
</dbReference>
<dbReference type="EMBL" id="CP016896">
    <property type="protein sequence ID" value="APV35497.1"/>
    <property type="molecule type" value="Genomic_DNA"/>
</dbReference>
<evidence type="ECO:0000256" key="2">
    <source>
        <dbReference type="ARBA" id="ARBA00023315"/>
    </source>
</evidence>
<evidence type="ECO:0000313" key="4">
    <source>
        <dbReference type="EMBL" id="APV35497.1"/>
    </source>
</evidence>
<dbReference type="Pfam" id="PF00583">
    <property type="entry name" value="Acetyltransf_1"/>
    <property type="match status" value="1"/>
</dbReference>
<dbReference type="PROSITE" id="PS51186">
    <property type="entry name" value="GNAT"/>
    <property type="match status" value="1"/>
</dbReference>
<dbReference type="Proteomes" id="UP000185674">
    <property type="component" value="Chromosome"/>
</dbReference>
<dbReference type="eggNOG" id="COG0456">
    <property type="taxonomic scope" value="Bacteria"/>
</dbReference>
<keyword evidence="1 4" id="KW-0808">Transferase</keyword>
<dbReference type="GO" id="GO:0008080">
    <property type="term" value="F:N-acetyltransferase activity"/>
    <property type="evidence" value="ECO:0007669"/>
    <property type="project" value="TreeGrafter"/>
</dbReference>
<evidence type="ECO:0000313" key="5">
    <source>
        <dbReference type="Proteomes" id="UP000185674"/>
    </source>
</evidence>
<accession>A0A1P8EH29</accession>
<organism evidence="4 5">
    <name type="scientific">Acinetobacter soli</name>
    <dbReference type="NCBI Taxonomy" id="487316"/>
    <lineage>
        <taxon>Bacteria</taxon>
        <taxon>Pseudomonadati</taxon>
        <taxon>Pseudomonadota</taxon>
        <taxon>Gammaproteobacteria</taxon>
        <taxon>Moraxellales</taxon>
        <taxon>Moraxellaceae</taxon>
        <taxon>Acinetobacter</taxon>
    </lineage>
</organism>
<evidence type="ECO:0000256" key="1">
    <source>
        <dbReference type="ARBA" id="ARBA00022679"/>
    </source>
</evidence>
<dbReference type="PANTHER" id="PTHR10545:SF42">
    <property type="entry name" value="ACETYLTRANSFERASE"/>
    <property type="match status" value="1"/>
</dbReference>
<dbReference type="CDD" id="cd04301">
    <property type="entry name" value="NAT_SF"/>
    <property type="match status" value="1"/>
</dbReference>
<name>A0A1P8EH29_9GAMM</name>
<protein>
    <submittedName>
        <fullName evidence="4">GNAT family N-acetyltransferase</fullName>
    </submittedName>
</protein>
<evidence type="ECO:0000259" key="3">
    <source>
        <dbReference type="PROSITE" id="PS51186"/>
    </source>
</evidence>
<dbReference type="InterPro" id="IPR016181">
    <property type="entry name" value="Acyl_CoA_acyltransferase"/>
</dbReference>
<dbReference type="SUPFAM" id="SSF55729">
    <property type="entry name" value="Acyl-CoA N-acyltransferases (Nat)"/>
    <property type="match status" value="1"/>
</dbReference>
<reference evidence="4 5" key="1">
    <citation type="submission" date="2016-08" db="EMBL/GenBank/DDBJ databases">
        <title>Complete genome sequence of Acinetobacter baylyi strain GFJ2.</title>
        <authorList>
            <person name="Tabata M."/>
            <person name="Kuboki S."/>
            <person name="Gibu N."/>
            <person name="Kinouchi Y."/>
            <person name="Vangnai A."/>
            <person name="Kasai D."/>
            <person name="Fukuda M."/>
        </authorList>
    </citation>
    <scope>NUCLEOTIDE SEQUENCE [LARGE SCALE GENOMIC DNA]</scope>
    <source>
        <strain evidence="4 5">GFJ2</strain>
    </source>
</reference>
<proteinExistence type="predicted"/>
<keyword evidence="2" id="KW-0012">Acyltransferase</keyword>
<dbReference type="KEGG" id="asol:BEN76_05480"/>
<dbReference type="STRING" id="487316.BEN76_05480"/>
<dbReference type="RefSeq" id="WP_076032514.1">
    <property type="nucleotide sequence ID" value="NZ_CP016896.1"/>
</dbReference>
<dbReference type="InterPro" id="IPR051016">
    <property type="entry name" value="Diverse_Substrate_AcTransf"/>
</dbReference>
<feature type="domain" description="N-acetyltransferase" evidence="3">
    <location>
        <begin position="1"/>
        <end position="147"/>
    </location>
</feature>